<dbReference type="CDD" id="cd02440">
    <property type="entry name" value="AdoMet_MTases"/>
    <property type="match status" value="1"/>
</dbReference>
<dbReference type="Pfam" id="PF08241">
    <property type="entry name" value="Methyltransf_11"/>
    <property type="match status" value="1"/>
</dbReference>
<dbReference type="SUPFAM" id="SSF53335">
    <property type="entry name" value="S-adenosyl-L-methionine-dependent methyltransferases"/>
    <property type="match status" value="1"/>
</dbReference>
<sequence>MAAPATKSYRGIRFAKLTVRWYASLANRNSHEYHEQARQVAERAPRGSELLEVASGPGLLAILLAGTGDYTVTAVELSDDFVATARRAAAEAGAPVDFRQADASALPFPDASFDFVACCNAIKNFAAPVSALREMHRVLRPGGGAFVSDLRPDLSRRALNHEGKQMGMGPLARACSSAVLRYYAHRLSYSRSDLERMVAASPFTLHNSWDSPLFVTVELRK</sequence>
<evidence type="ECO:0000313" key="2">
    <source>
        <dbReference type="EMBL" id="GAA3739081.1"/>
    </source>
</evidence>
<name>A0ABP7FGD8_9ACTN</name>
<dbReference type="Gene3D" id="3.40.50.150">
    <property type="entry name" value="Vaccinia Virus protein VP39"/>
    <property type="match status" value="1"/>
</dbReference>
<keyword evidence="2" id="KW-0808">Transferase</keyword>
<dbReference type="PANTHER" id="PTHR42912:SF80">
    <property type="entry name" value="METHYLTRANSFERASE DOMAIN-CONTAINING PROTEIN"/>
    <property type="match status" value="1"/>
</dbReference>
<dbReference type="GO" id="GO:0008168">
    <property type="term" value="F:methyltransferase activity"/>
    <property type="evidence" value="ECO:0007669"/>
    <property type="project" value="UniProtKB-KW"/>
</dbReference>
<evidence type="ECO:0000313" key="3">
    <source>
        <dbReference type="Proteomes" id="UP001500908"/>
    </source>
</evidence>
<dbReference type="InterPro" id="IPR029063">
    <property type="entry name" value="SAM-dependent_MTases_sf"/>
</dbReference>
<reference evidence="3" key="1">
    <citation type="journal article" date="2019" name="Int. J. Syst. Evol. Microbiol.">
        <title>The Global Catalogue of Microorganisms (GCM) 10K type strain sequencing project: providing services to taxonomists for standard genome sequencing and annotation.</title>
        <authorList>
            <consortium name="The Broad Institute Genomics Platform"/>
            <consortium name="The Broad Institute Genome Sequencing Center for Infectious Disease"/>
            <person name="Wu L."/>
            <person name="Ma J."/>
        </authorList>
    </citation>
    <scope>NUCLEOTIDE SEQUENCE [LARGE SCALE GENOMIC DNA]</scope>
    <source>
        <strain evidence="3">JCM 17137</strain>
    </source>
</reference>
<evidence type="ECO:0000259" key="1">
    <source>
        <dbReference type="Pfam" id="PF08241"/>
    </source>
</evidence>
<dbReference type="PANTHER" id="PTHR42912">
    <property type="entry name" value="METHYLTRANSFERASE"/>
    <property type="match status" value="1"/>
</dbReference>
<dbReference type="GO" id="GO:0032259">
    <property type="term" value="P:methylation"/>
    <property type="evidence" value="ECO:0007669"/>
    <property type="project" value="UniProtKB-KW"/>
</dbReference>
<dbReference type="RefSeq" id="WP_344969665.1">
    <property type="nucleotide sequence ID" value="NZ_BAABDD010000006.1"/>
</dbReference>
<dbReference type="Proteomes" id="UP001500908">
    <property type="component" value="Unassembled WGS sequence"/>
</dbReference>
<comment type="caution">
    <text evidence="2">The sequence shown here is derived from an EMBL/GenBank/DDBJ whole genome shotgun (WGS) entry which is preliminary data.</text>
</comment>
<feature type="domain" description="Methyltransferase type 11" evidence="1">
    <location>
        <begin position="51"/>
        <end position="145"/>
    </location>
</feature>
<keyword evidence="3" id="KW-1185">Reference proteome</keyword>
<protein>
    <submittedName>
        <fullName evidence="2">Class I SAM-dependent methyltransferase</fullName>
    </submittedName>
</protein>
<organism evidence="2 3">
    <name type="scientific">Salinactinospora qingdaonensis</name>
    <dbReference type="NCBI Taxonomy" id="702744"/>
    <lineage>
        <taxon>Bacteria</taxon>
        <taxon>Bacillati</taxon>
        <taxon>Actinomycetota</taxon>
        <taxon>Actinomycetes</taxon>
        <taxon>Streptosporangiales</taxon>
        <taxon>Nocardiopsidaceae</taxon>
        <taxon>Salinactinospora</taxon>
    </lineage>
</organism>
<proteinExistence type="predicted"/>
<dbReference type="InterPro" id="IPR013216">
    <property type="entry name" value="Methyltransf_11"/>
</dbReference>
<accession>A0ABP7FGD8</accession>
<dbReference type="EMBL" id="BAABDD010000006">
    <property type="protein sequence ID" value="GAA3739081.1"/>
    <property type="molecule type" value="Genomic_DNA"/>
</dbReference>
<gene>
    <name evidence="2" type="ORF">GCM10022402_18680</name>
</gene>
<keyword evidence="2" id="KW-0489">Methyltransferase</keyword>
<dbReference type="InterPro" id="IPR050508">
    <property type="entry name" value="Methyltransf_Superfamily"/>
</dbReference>